<sequence length="160" mass="18584">KARERQKKRFNGSTMTTTPSSSHNSIVMANDHYHQHHPLLHHHHGVTMQRASNSVNVKVNQDPHLYHQNKSYPNFNNGNSKHASSGSEYGLMNPSNGNNHVYEQDCTYMDQNHHYTSGPYNFFDRPKSLFGSQGYDQEDEEYGHDDVYLEHRRTLPLFPM</sequence>
<protein>
    <submittedName>
        <fullName evidence="2">WUSCHEL-like protein</fullName>
    </submittedName>
</protein>
<proteinExistence type="evidence at transcript level"/>
<evidence type="ECO:0000313" key="2">
    <source>
        <dbReference type="EMBL" id="ACR18842.1"/>
    </source>
</evidence>
<feature type="non-terminal residue" evidence="2">
    <location>
        <position position="160"/>
    </location>
</feature>
<dbReference type="AlphaFoldDB" id="E3P6N1"/>
<feature type="region of interest" description="Disordered" evidence="1">
    <location>
        <begin position="1"/>
        <end position="23"/>
    </location>
</feature>
<evidence type="ECO:0000256" key="1">
    <source>
        <dbReference type="SAM" id="MobiDB-lite"/>
    </source>
</evidence>
<accession>E3P6N1</accession>
<name>E3P6N1_LEPRD</name>
<feature type="non-terminal residue" evidence="2">
    <location>
        <position position="1"/>
    </location>
</feature>
<feature type="compositionally biased region" description="Polar residues" evidence="1">
    <location>
        <begin position="11"/>
        <end position="23"/>
    </location>
</feature>
<reference evidence="2" key="1">
    <citation type="submission" date="2008-10" db="EMBL/GenBank/DDBJ databases">
        <title>Cloning and characterization of genes responsible for flower development in Capsella and Lepidium.</title>
        <authorList>
            <person name="Penin A.A."/>
            <person name="Logacheva M.D."/>
        </authorList>
    </citation>
    <scope>NUCLEOTIDE SEQUENCE</scope>
    <source>
        <tissue evidence="2">Flowers and floral buds</tissue>
    </source>
</reference>
<feature type="compositionally biased region" description="Basic residues" evidence="1">
    <location>
        <begin position="1"/>
        <end position="10"/>
    </location>
</feature>
<dbReference type="EMBL" id="FJ411041">
    <property type="protein sequence ID" value="ACR18842.1"/>
    <property type="molecule type" value="mRNA"/>
</dbReference>
<organism evidence="2">
    <name type="scientific">Lepidium ruderale</name>
    <name type="common">Narrow-leaved pepperwort</name>
    <name type="synonym">Roadside peppergrass</name>
    <dbReference type="NCBI Taxonomy" id="153365"/>
    <lineage>
        <taxon>Eukaryota</taxon>
        <taxon>Viridiplantae</taxon>
        <taxon>Streptophyta</taxon>
        <taxon>Embryophyta</taxon>
        <taxon>Tracheophyta</taxon>
        <taxon>Spermatophyta</taxon>
        <taxon>Magnoliopsida</taxon>
        <taxon>eudicotyledons</taxon>
        <taxon>Gunneridae</taxon>
        <taxon>Pentapetalae</taxon>
        <taxon>rosids</taxon>
        <taxon>malvids</taxon>
        <taxon>Brassicales</taxon>
        <taxon>Brassicaceae</taxon>
        <taxon>Lepidieae</taxon>
        <taxon>Lepidium</taxon>
    </lineage>
</organism>